<sequence length="314" mass="34128">MGRHANPVPAGTNPRLRALALALRRMKKVSGLTYAGLAARTEALGTPRGAATLSQAAAGHRLARLDTVHAFARAAADPADTKAQHQAAQDIRDLWQAAAIGRAAPLASELAPKTEKYQPRRTLDNLALGLRKMRARAGQPTLKALQDLSEAAGHRVAKSTIHLILAGRVLPTREQLAALLTAFDAAAGAGRNAVRSQWKWMALRDFIESRTRPAAPVRVTGYGCVDGFLDTVLESQQRKEEVLRKIGKLAKDEDEDEDEGEYRLGVVTSRIPWEYMDDDELAAMQEEAHEARETDLARQGSRDLLAELRALTGG</sequence>
<dbReference type="EMBL" id="QVIG01000001">
    <property type="protein sequence ID" value="RGD62066.1"/>
    <property type="molecule type" value="Genomic_DNA"/>
</dbReference>
<name>A0A373A1N2_9ACTN</name>
<dbReference type="RefSeq" id="WP_117490290.1">
    <property type="nucleotide sequence ID" value="NZ_QVIG01000001.1"/>
</dbReference>
<comment type="caution">
    <text evidence="1">The sequence shown here is derived from an EMBL/GenBank/DDBJ whole genome shotgun (WGS) entry which is preliminary data.</text>
</comment>
<dbReference type="Proteomes" id="UP000263377">
    <property type="component" value="Unassembled WGS sequence"/>
</dbReference>
<protein>
    <submittedName>
        <fullName evidence="1">Uncharacterized protein</fullName>
    </submittedName>
</protein>
<reference evidence="1 2" key="1">
    <citation type="submission" date="2018-08" db="EMBL/GenBank/DDBJ databases">
        <title>Diversity &amp; Physiological Properties of Lignin-Decomposing Actinobacteria from Soil.</title>
        <authorList>
            <person name="Roh S.G."/>
            <person name="Kim S.B."/>
        </authorList>
    </citation>
    <scope>NUCLEOTIDE SEQUENCE [LARGE SCALE GENOMIC DNA]</scope>
    <source>
        <strain evidence="1 2">MMS17-GH009</strain>
    </source>
</reference>
<evidence type="ECO:0000313" key="1">
    <source>
        <dbReference type="EMBL" id="RGD62066.1"/>
    </source>
</evidence>
<evidence type="ECO:0000313" key="2">
    <source>
        <dbReference type="Proteomes" id="UP000263377"/>
    </source>
</evidence>
<accession>A0A373A1N2</accession>
<gene>
    <name evidence="1" type="ORF">DR950_33830</name>
</gene>
<dbReference type="AlphaFoldDB" id="A0A373A1N2"/>
<keyword evidence="2" id="KW-1185">Reference proteome</keyword>
<organism evidence="1 2">
    <name type="scientific">Kitasatospora xanthocidica</name>
    <dbReference type="NCBI Taxonomy" id="83382"/>
    <lineage>
        <taxon>Bacteria</taxon>
        <taxon>Bacillati</taxon>
        <taxon>Actinomycetota</taxon>
        <taxon>Actinomycetes</taxon>
        <taxon>Kitasatosporales</taxon>
        <taxon>Streptomycetaceae</taxon>
        <taxon>Kitasatospora</taxon>
    </lineage>
</organism>
<proteinExistence type="predicted"/>